<reference evidence="1" key="1">
    <citation type="submission" date="2021-06" db="EMBL/GenBank/DDBJ databases">
        <authorList>
            <person name="Kallberg Y."/>
            <person name="Tangrot J."/>
            <person name="Rosling A."/>
        </authorList>
    </citation>
    <scope>NUCLEOTIDE SEQUENCE</scope>
    <source>
        <strain evidence="1">CL356</strain>
    </source>
</reference>
<evidence type="ECO:0000313" key="2">
    <source>
        <dbReference type="Proteomes" id="UP000789525"/>
    </source>
</evidence>
<gene>
    <name evidence="1" type="ORF">ACOLOM_LOCUS5820</name>
</gene>
<evidence type="ECO:0000313" key="1">
    <source>
        <dbReference type="EMBL" id="CAG8576950.1"/>
    </source>
</evidence>
<comment type="caution">
    <text evidence="1">The sequence shown here is derived from an EMBL/GenBank/DDBJ whole genome shotgun (WGS) entry which is preliminary data.</text>
</comment>
<feature type="non-terminal residue" evidence="1">
    <location>
        <position position="79"/>
    </location>
</feature>
<dbReference type="EMBL" id="CAJVPT010011155">
    <property type="protein sequence ID" value="CAG8576950.1"/>
    <property type="molecule type" value="Genomic_DNA"/>
</dbReference>
<name>A0ACA9MB36_9GLOM</name>
<keyword evidence="2" id="KW-1185">Reference proteome</keyword>
<sequence>MVKNSCKTVATGNNTSKLLKIVKPEIRQNIIYSTTNPDIPKKRRNIAVEKKKNIHNYSSEEDIEEFWMESESDDESSSN</sequence>
<organism evidence="1 2">
    <name type="scientific">Acaulospora colombiana</name>
    <dbReference type="NCBI Taxonomy" id="27376"/>
    <lineage>
        <taxon>Eukaryota</taxon>
        <taxon>Fungi</taxon>
        <taxon>Fungi incertae sedis</taxon>
        <taxon>Mucoromycota</taxon>
        <taxon>Glomeromycotina</taxon>
        <taxon>Glomeromycetes</taxon>
        <taxon>Diversisporales</taxon>
        <taxon>Acaulosporaceae</taxon>
        <taxon>Acaulospora</taxon>
    </lineage>
</organism>
<dbReference type="Proteomes" id="UP000789525">
    <property type="component" value="Unassembled WGS sequence"/>
</dbReference>
<protein>
    <submittedName>
        <fullName evidence="1">13578_t:CDS:1</fullName>
    </submittedName>
</protein>
<accession>A0ACA9MB36</accession>
<proteinExistence type="predicted"/>